<name>A0A437JDF3_9SPHN</name>
<comment type="catalytic activity">
    <reaction evidence="3">
        <text>L-methionyl-[protein] + [thioredoxin]-disulfide + H2O = L-methionyl-(R)-S-oxide-[protein] + [thioredoxin]-dithiol</text>
        <dbReference type="Rhea" id="RHEA:24164"/>
        <dbReference type="Rhea" id="RHEA-COMP:10698"/>
        <dbReference type="Rhea" id="RHEA-COMP:10700"/>
        <dbReference type="Rhea" id="RHEA-COMP:12313"/>
        <dbReference type="Rhea" id="RHEA-COMP:12314"/>
        <dbReference type="ChEBI" id="CHEBI:15377"/>
        <dbReference type="ChEBI" id="CHEBI:16044"/>
        <dbReference type="ChEBI" id="CHEBI:29950"/>
        <dbReference type="ChEBI" id="CHEBI:45764"/>
        <dbReference type="ChEBI" id="CHEBI:50058"/>
        <dbReference type="EC" id="1.8.4.12"/>
    </reaction>
</comment>
<dbReference type="InterPro" id="IPR006311">
    <property type="entry name" value="TAT_signal"/>
</dbReference>
<accession>A0A437JDF3</accession>
<dbReference type="Gene3D" id="2.170.150.20">
    <property type="entry name" value="Peptide methionine sulfoxide reductase"/>
    <property type="match status" value="1"/>
</dbReference>
<dbReference type="GO" id="GO:0033743">
    <property type="term" value="F:peptide-methionine (R)-S-oxide reductase activity"/>
    <property type="evidence" value="ECO:0007669"/>
    <property type="project" value="UniProtKB-EC"/>
</dbReference>
<dbReference type="GO" id="GO:0030091">
    <property type="term" value="P:protein repair"/>
    <property type="evidence" value="ECO:0007669"/>
    <property type="project" value="InterPro"/>
</dbReference>
<comment type="caution">
    <text evidence="5">The sequence shown here is derived from an EMBL/GenBank/DDBJ whole genome shotgun (WGS) entry which is preliminary data.</text>
</comment>
<dbReference type="Pfam" id="PF01641">
    <property type="entry name" value="SelR"/>
    <property type="match status" value="1"/>
</dbReference>
<dbReference type="RefSeq" id="WP_127689192.1">
    <property type="nucleotide sequence ID" value="NZ_RZUL01000001.1"/>
</dbReference>
<dbReference type="InterPro" id="IPR011057">
    <property type="entry name" value="Mss4-like_sf"/>
</dbReference>
<dbReference type="EMBL" id="RZUL01000001">
    <property type="protein sequence ID" value="RVT43652.1"/>
    <property type="molecule type" value="Genomic_DNA"/>
</dbReference>
<dbReference type="AlphaFoldDB" id="A0A437JDF3"/>
<dbReference type="GO" id="GO:0005737">
    <property type="term" value="C:cytoplasm"/>
    <property type="evidence" value="ECO:0007669"/>
    <property type="project" value="TreeGrafter"/>
</dbReference>
<organism evidence="5 6">
    <name type="scientific">Sphingobium algorifonticola</name>
    <dbReference type="NCBI Taxonomy" id="2008318"/>
    <lineage>
        <taxon>Bacteria</taxon>
        <taxon>Pseudomonadati</taxon>
        <taxon>Pseudomonadota</taxon>
        <taxon>Alphaproteobacteria</taxon>
        <taxon>Sphingomonadales</taxon>
        <taxon>Sphingomonadaceae</taxon>
        <taxon>Sphingobium</taxon>
    </lineage>
</organism>
<keyword evidence="6" id="KW-1185">Reference proteome</keyword>
<dbReference type="EC" id="1.8.4.12" evidence="1"/>
<dbReference type="SUPFAM" id="SSF51316">
    <property type="entry name" value="Mss4-like"/>
    <property type="match status" value="1"/>
</dbReference>
<dbReference type="NCBIfam" id="TIGR00357">
    <property type="entry name" value="peptide-methionine (R)-S-oxide reductase MsrB"/>
    <property type="match status" value="1"/>
</dbReference>
<dbReference type="Proteomes" id="UP000282977">
    <property type="component" value="Unassembled WGS sequence"/>
</dbReference>
<feature type="domain" description="MsrB" evidence="4">
    <location>
        <begin position="46"/>
        <end position="167"/>
    </location>
</feature>
<dbReference type="InterPro" id="IPR028427">
    <property type="entry name" value="Met_Sox_Rdtase_MsrB"/>
</dbReference>
<dbReference type="InterPro" id="IPR002579">
    <property type="entry name" value="Met_Sox_Rdtase_MsrB_dom"/>
</dbReference>
<keyword evidence="2 5" id="KW-0560">Oxidoreductase</keyword>
<reference evidence="5 6" key="1">
    <citation type="submission" date="2019-01" db="EMBL/GenBank/DDBJ databases">
        <authorList>
            <person name="Chen W.-M."/>
        </authorList>
    </citation>
    <scope>NUCLEOTIDE SEQUENCE [LARGE SCALE GENOMIC DNA]</scope>
    <source>
        <strain evidence="5 6">TLA-22</strain>
    </source>
</reference>
<dbReference type="PANTHER" id="PTHR10173">
    <property type="entry name" value="METHIONINE SULFOXIDE REDUCTASE"/>
    <property type="match status" value="1"/>
</dbReference>
<evidence type="ECO:0000313" key="6">
    <source>
        <dbReference type="Proteomes" id="UP000282977"/>
    </source>
</evidence>
<evidence type="ECO:0000256" key="2">
    <source>
        <dbReference type="ARBA" id="ARBA00023002"/>
    </source>
</evidence>
<evidence type="ECO:0000256" key="3">
    <source>
        <dbReference type="ARBA" id="ARBA00048488"/>
    </source>
</evidence>
<evidence type="ECO:0000256" key="1">
    <source>
        <dbReference type="ARBA" id="ARBA00012499"/>
    </source>
</evidence>
<gene>
    <name evidence="5" type="primary">msrB</name>
    <name evidence="5" type="ORF">ENE74_03325</name>
</gene>
<dbReference type="PANTHER" id="PTHR10173:SF57">
    <property type="entry name" value="PEPTIDE-METHIONINE (R)-S-OXIDE REDUCTASE"/>
    <property type="match status" value="1"/>
</dbReference>
<protein>
    <recommendedName>
        <fullName evidence="1">peptide-methionine (R)-S-oxide reductase</fullName>
        <ecNumber evidence="1">1.8.4.12</ecNumber>
    </recommendedName>
</protein>
<sequence>MNSPAFLSRRTLLGTVGFGVVATAATLLTGTEEQASAAPFPVTLTPAQWKKKLSPQQYAVLREASTERPFTSPLNKEHRAGLFLCAGCGQKLFSSATKYDSGTGWPSFWQPLPRAIGTRRDFDLGYPRTEVHCARCGGHLGHVFEDGPKPTGLRYCMNGAAMTFAVGAKA</sequence>
<dbReference type="OrthoDB" id="9785497at2"/>
<dbReference type="PROSITE" id="PS51790">
    <property type="entry name" value="MSRB"/>
    <property type="match status" value="1"/>
</dbReference>
<dbReference type="PROSITE" id="PS51318">
    <property type="entry name" value="TAT"/>
    <property type="match status" value="1"/>
</dbReference>
<evidence type="ECO:0000259" key="4">
    <source>
        <dbReference type="PROSITE" id="PS51790"/>
    </source>
</evidence>
<dbReference type="GO" id="GO:0006979">
    <property type="term" value="P:response to oxidative stress"/>
    <property type="evidence" value="ECO:0007669"/>
    <property type="project" value="InterPro"/>
</dbReference>
<evidence type="ECO:0000313" key="5">
    <source>
        <dbReference type="EMBL" id="RVT43652.1"/>
    </source>
</evidence>
<proteinExistence type="predicted"/>